<accession>A0A067TDG7</accession>
<dbReference type="HOGENOM" id="CLU_1570773_0_0_1"/>
<dbReference type="Proteomes" id="UP000027222">
    <property type="component" value="Unassembled WGS sequence"/>
</dbReference>
<organism evidence="1 2">
    <name type="scientific">Galerina marginata (strain CBS 339.88)</name>
    <dbReference type="NCBI Taxonomy" id="685588"/>
    <lineage>
        <taxon>Eukaryota</taxon>
        <taxon>Fungi</taxon>
        <taxon>Dikarya</taxon>
        <taxon>Basidiomycota</taxon>
        <taxon>Agaricomycotina</taxon>
        <taxon>Agaricomycetes</taxon>
        <taxon>Agaricomycetidae</taxon>
        <taxon>Agaricales</taxon>
        <taxon>Agaricineae</taxon>
        <taxon>Strophariaceae</taxon>
        <taxon>Galerina</taxon>
    </lineage>
</organism>
<name>A0A067TDG7_GALM3</name>
<dbReference type="EMBL" id="KL142371">
    <property type="protein sequence ID" value="KDR81211.1"/>
    <property type="molecule type" value="Genomic_DNA"/>
</dbReference>
<keyword evidence="2" id="KW-1185">Reference proteome</keyword>
<dbReference type="AlphaFoldDB" id="A0A067TDG7"/>
<protein>
    <submittedName>
        <fullName evidence="1">Uncharacterized protein</fullName>
    </submittedName>
</protein>
<evidence type="ECO:0000313" key="1">
    <source>
        <dbReference type="EMBL" id="KDR81211.1"/>
    </source>
</evidence>
<evidence type="ECO:0000313" key="2">
    <source>
        <dbReference type="Proteomes" id="UP000027222"/>
    </source>
</evidence>
<gene>
    <name evidence="1" type="ORF">GALMADRAFT_208027</name>
</gene>
<reference evidence="2" key="1">
    <citation type="journal article" date="2014" name="Proc. Natl. Acad. Sci. U.S.A.">
        <title>Extensive sampling of basidiomycete genomes demonstrates inadequacy of the white-rot/brown-rot paradigm for wood decay fungi.</title>
        <authorList>
            <person name="Riley R."/>
            <person name="Salamov A.A."/>
            <person name="Brown D.W."/>
            <person name="Nagy L.G."/>
            <person name="Floudas D."/>
            <person name="Held B.W."/>
            <person name="Levasseur A."/>
            <person name="Lombard V."/>
            <person name="Morin E."/>
            <person name="Otillar R."/>
            <person name="Lindquist E.A."/>
            <person name="Sun H."/>
            <person name="LaButti K.M."/>
            <person name="Schmutz J."/>
            <person name="Jabbour D."/>
            <person name="Luo H."/>
            <person name="Baker S.E."/>
            <person name="Pisabarro A.G."/>
            <person name="Walton J.D."/>
            <person name="Blanchette R.A."/>
            <person name="Henrissat B."/>
            <person name="Martin F."/>
            <person name="Cullen D."/>
            <person name="Hibbett D.S."/>
            <person name="Grigoriev I.V."/>
        </authorList>
    </citation>
    <scope>NUCLEOTIDE SEQUENCE [LARGE SCALE GENOMIC DNA]</scope>
    <source>
        <strain evidence="2">CBS 339.88</strain>
    </source>
</reference>
<proteinExistence type="predicted"/>
<sequence>MQYVDAYYSNEHLLLSLAALPNLDLGYHIWLRVDEMETDMARLQLTSLNNLVGVRSTTLRNRYRQMLVNFLGDPERSGCYFLDSAKYARASMCALKRLLSRQPVDLYTNFPLALANLPYFLERSDGSRELVELAQCEADFGPLEKDYPGCTKRAKEGISKYLARVSVSQG</sequence>